<keyword evidence="10" id="KW-1185">Reference proteome</keyword>
<reference evidence="10" key="1">
    <citation type="journal article" date="2013" name="Genome Announc.">
        <title>Draft Genome Sequence of D-Branched-Chain Amino Acid Producer Lactobacillus otakiensis JCM 15040T, Isolated from a Traditional Japanese Pickle.</title>
        <authorList>
            <person name="Doi K."/>
            <person name="Mori K."/>
            <person name="Mutaguchi Y."/>
            <person name="Tashiro K."/>
            <person name="Fujino Y."/>
            <person name="Ohmori T."/>
            <person name="Kuhara S."/>
            <person name="Ohshima T."/>
        </authorList>
    </citation>
    <scope>NUCLEOTIDE SEQUENCE [LARGE SCALE GENOMIC DNA]</scope>
    <source>
        <strain evidence="10">JCM 15040</strain>
    </source>
</reference>
<evidence type="ECO:0000256" key="8">
    <source>
        <dbReference type="SAM" id="Phobius"/>
    </source>
</evidence>
<gene>
    <name evidence="9" type="ORF">LOT_1029</name>
</gene>
<feature type="transmembrane region" description="Helical" evidence="8">
    <location>
        <begin position="114"/>
        <end position="132"/>
    </location>
</feature>
<organism evidence="9 10">
    <name type="scientific">Lentilactobacillus otakiensis DSM 19908 = JCM 15040</name>
    <dbReference type="NCBI Taxonomy" id="1423780"/>
    <lineage>
        <taxon>Bacteria</taxon>
        <taxon>Bacillati</taxon>
        <taxon>Bacillota</taxon>
        <taxon>Bacilli</taxon>
        <taxon>Lactobacillales</taxon>
        <taxon>Lactobacillaceae</taxon>
        <taxon>Lentilactobacillus</taxon>
    </lineage>
</organism>
<feature type="binding site" evidence="7">
    <location>
        <position position="194"/>
    </location>
    <ligand>
        <name>Zn(2+)</name>
        <dbReference type="ChEBI" id="CHEBI:29105"/>
    </ligand>
</feature>
<dbReference type="Pfam" id="PF03006">
    <property type="entry name" value="HlyIII"/>
    <property type="match status" value="1"/>
</dbReference>
<evidence type="ECO:0000256" key="4">
    <source>
        <dbReference type="ARBA" id="ARBA00022692"/>
    </source>
</evidence>
<comment type="similarity">
    <text evidence="2">Belongs to the UPF0073 (Hly-III) family.</text>
</comment>
<evidence type="ECO:0000256" key="1">
    <source>
        <dbReference type="ARBA" id="ARBA00004651"/>
    </source>
</evidence>
<name>S4NKP7_9LACO</name>
<evidence type="ECO:0000256" key="7">
    <source>
        <dbReference type="PIRSR" id="PIRSR604254-1"/>
    </source>
</evidence>
<keyword evidence="7" id="KW-0862">Zinc</keyword>
<evidence type="ECO:0000313" key="10">
    <source>
        <dbReference type="Proteomes" id="UP000016361"/>
    </source>
</evidence>
<feature type="binding site" evidence="7">
    <location>
        <position position="198"/>
    </location>
    <ligand>
        <name>Zn(2+)</name>
        <dbReference type="ChEBI" id="CHEBI:29105"/>
    </ligand>
</feature>
<dbReference type="AlphaFoldDB" id="S4NKP7"/>
<feature type="transmembrane region" description="Helical" evidence="8">
    <location>
        <begin position="167"/>
        <end position="188"/>
    </location>
</feature>
<protein>
    <submittedName>
        <fullName evidence="9">Hly-III family protein</fullName>
    </submittedName>
</protein>
<dbReference type="PANTHER" id="PTHR20855:SF3">
    <property type="entry name" value="LD03007P"/>
    <property type="match status" value="1"/>
</dbReference>
<dbReference type="EMBL" id="BASH01000002">
    <property type="protein sequence ID" value="GAD16491.1"/>
    <property type="molecule type" value="Genomic_DNA"/>
</dbReference>
<dbReference type="GO" id="GO:0140911">
    <property type="term" value="F:pore-forming activity"/>
    <property type="evidence" value="ECO:0007669"/>
    <property type="project" value="InterPro"/>
</dbReference>
<keyword evidence="4 8" id="KW-0812">Transmembrane</keyword>
<dbReference type="GO" id="GO:0005886">
    <property type="term" value="C:plasma membrane"/>
    <property type="evidence" value="ECO:0007669"/>
    <property type="project" value="UniProtKB-SubCell"/>
</dbReference>
<feature type="transmembrane region" description="Helical" evidence="8">
    <location>
        <begin position="144"/>
        <end position="161"/>
    </location>
</feature>
<keyword evidence="7" id="KW-0479">Metal-binding</keyword>
<accession>S4NKP7</accession>
<evidence type="ECO:0000256" key="6">
    <source>
        <dbReference type="ARBA" id="ARBA00023136"/>
    </source>
</evidence>
<comment type="subcellular location">
    <subcellularLocation>
        <location evidence="1">Cell membrane</location>
        <topology evidence="1">Multi-pass membrane protein</topology>
    </subcellularLocation>
</comment>
<feature type="transmembrane region" description="Helical" evidence="8">
    <location>
        <begin position="89"/>
        <end position="108"/>
    </location>
</feature>
<feature type="transmembrane region" description="Helical" evidence="8">
    <location>
        <begin position="12"/>
        <end position="37"/>
    </location>
</feature>
<sequence length="216" mass="24085">MNESTVKMRHQQIIYEVLNAVTHGVSFVVAIVLSIMLVNKALRDGLSTAAIICLIIYSATVLSLYLASTLLHCFVFTRAKRVFQILDHSNIFILIAGTYTPYCIIFVHNWAGNLLLASVWVLAIGGIVSHVVFHGRFQKTETTIYVVMGWLCVFLGKELYANLSTSGFWLLVAGGVTFTVGALIYSIPRIPGMHLIWHFFVMGGTLTMFLSIYFNI</sequence>
<dbReference type="eggNOG" id="COG1272">
    <property type="taxonomic scope" value="Bacteria"/>
</dbReference>
<dbReference type="OrthoDB" id="9813689at2"/>
<dbReference type="GO" id="GO:0046872">
    <property type="term" value="F:metal ion binding"/>
    <property type="evidence" value="ECO:0007669"/>
    <property type="project" value="UniProtKB-KW"/>
</dbReference>
<dbReference type="GeneID" id="301047506"/>
<dbReference type="PATRIC" id="fig|1423780.4.peg.215"/>
<evidence type="ECO:0000256" key="5">
    <source>
        <dbReference type="ARBA" id="ARBA00022989"/>
    </source>
</evidence>
<keyword evidence="5 8" id="KW-1133">Transmembrane helix</keyword>
<proteinExistence type="inferred from homology"/>
<feature type="binding site" evidence="7">
    <location>
        <position position="72"/>
    </location>
    <ligand>
        <name>Zn(2+)</name>
        <dbReference type="ChEBI" id="CHEBI:29105"/>
    </ligand>
</feature>
<feature type="transmembrane region" description="Helical" evidence="8">
    <location>
        <begin position="195"/>
        <end position="214"/>
    </location>
</feature>
<feature type="transmembrane region" description="Helical" evidence="8">
    <location>
        <begin position="49"/>
        <end position="77"/>
    </location>
</feature>
<dbReference type="PANTHER" id="PTHR20855">
    <property type="entry name" value="ADIPOR/PROGESTIN RECEPTOR-RELATED"/>
    <property type="match status" value="1"/>
</dbReference>
<dbReference type="Proteomes" id="UP000016361">
    <property type="component" value="Unassembled WGS sequence"/>
</dbReference>
<dbReference type="RefSeq" id="WP_020280942.1">
    <property type="nucleotide sequence ID" value="NZ_AZED01000011.1"/>
</dbReference>
<comment type="caution">
    <text evidence="9">The sequence shown here is derived from an EMBL/GenBank/DDBJ whole genome shotgun (WGS) entry which is preliminary data.</text>
</comment>
<dbReference type="InterPro" id="IPR005744">
    <property type="entry name" value="Hy-lIII"/>
</dbReference>
<evidence type="ECO:0000256" key="3">
    <source>
        <dbReference type="ARBA" id="ARBA00022475"/>
    </source>
</evidence>
<evidence type="ECO:0000256" key="2">
    <source>
        <dbReference type="ARBA" id="ARBA00008488"/>
    </source>
</evidence>
<dbReference type="NCBIfam" id="TIGR01065">
    <property type="entry name" value="hlyIII"/>
    <property type="match status" value="1"/>
</dbReference>
<keyword evidence="3" id="KW-1003">Cell membrane</keyword>
<dbReference type="STRING" id="1423780.FD05_GL000214"/>
<keyword evidence="6 8" id="KW-0472">Membrane</keyword>
<dbReference type="InterPro" id="IPR004254">
    <property type="entry name" value="AdipoR/HlyIII-related"/>
</dbReference>
<evidence type="ECO:0000313" key="9">
    <source>
        <dbReference type="EMBL" id="GAD16491.1"/>
    </source>
</evidence>